<proteinExistence type="predicted"/>
<dbReference type="Proteomes" id="UP000321832">
    <property type="component" value="Unassembled WGS sequence"/>
</dbReference>
<sequence length="81" mass="7599">MADVPAALAEGAFTVTATAADAAGNSASANDAGSLDITAPTLTVDAPALTNDATPTITGTTSLPAGAISLVITDSAGASRP</sequence>
<name>A0A5C6U173_9BURK</name>
<dbReference type="Gene3D" id="2.60.40.10">
    <property type="entry name" value="Immunoglobulins"/>
    <property type="match status" value="1"/>
</dbReference>
<protein>
    <recommendedName>
        <fullName evidence="3">Bacterial Ig-like domain-containing protein</fullName>
    </recommendedName>
</protein>
<dbReference type="EMBL" id="VOPW01000001">
    <property type="protein sequence ID" value="TXC65691.1"/>
    <property type="molecule type" value="Genomic_DNA"/>
</dbReference>
<keyword evidence="2" id="KW-1185">Reference proteome</keyword>
<accession>A0A5C6U173</accession>
<dbReference type="AlphaFoldDB" id="A0A5C6U173"/>
<comment type="caution">
    <text evidence="1">The sequence shown here is derived from an EMBL/GenBank/DDBJ whole genome shotgun (WGS) entry which is preliminary data.</text>
</comment>
<gene>
    <name evidence="1" type="ORF">FSC37_05385</name>
</gene>
<evidence type="ECO:0000313" key="1">
    <source>
        <dbReference type="EMBL" id="TXC65691.1"/>
    </source>
</evidence>
<evidence type="ECO:0000313" key="2">
    <source>
        <dbReference type="Proteomes" id="UP000321832"/>
    </source>
</evidence>
<evidence type="ECO:0008006" key="3">
    <source>
        <dbReference type="Google" id="ProtNLM"/>
    </source>
</evidence>
<organism evidence="1 2">
    <name type="scientific">Piscinibacter aquaticus</name>
    <dbReference type="NCBI Taxonomy" id="392597"/>
    <lineage>
        <taxon>Bacteria</taxon>
        <taxon>Pseudomonadati</taxon>
        <taxon>Pseudomonadota</taxon>
        <taxon>Betaproteobacteria</taxon>
        <taxon>Burkholderiales</taxon>
        <taxon>Sphaerotilaceae</taxon>
        <taxon>Piscinibacter</taxon>
    </lineage>
</organism>
<reference evidence="1 2" key="1">
    <citation type="submission" date="2019-08" db="EMBL/GenBank/DDBJ databases">
        <authorList>
            <person name="Khan S.A."/>
            <person name="Jeon C.O."/>
            <person name="Jeong S.E."/>
        </authorList>
    </citation>
    <scope>NUCLEOTIDE SEQUENCE [LARGE SCALE GENOMIC DNA]</scope>
    <source>
        <strain evidence="2">IMCC1728</strain>
    </source>
</reference>
<dbReference type="InterPro" id="IPR013783">
    <property type="entry name" value="Ig-like_fold"/>
</dbReference>